<dbReference type="PROSITE" id="PS50090">
    <property type="entry name" value="MYB_LIKE"/>
    <property type="match status" value="1"/>
</dbReference>
<dbReference type="Gramene" id="Psat01G0028700-T1">
    <property type="protein sequence ID" value="KAI5440757.1"/>
    <property type="gene ID" value="KIW84_010287"/>
</dbReference>
<feature type="region of interest" description="Disordered" evidence="1">
    <location>
        <begin position="28"/>
        <end position="54"/>
    </location>
</feature>
<dbReference type="Proteomes" id="UP001058974">
    <property type="component" value="Chromosome 1"/>
</dbReference>
<proteinExistence type="predicted"/>
<reference evidence="3 4" key="1">
    <citation type="journal article" date="2022" name="Nat. Genet.">
        <title>Improved pea reference genome and pan-genome highlight genomic features and evolutionary characteristics.</title>
        <authorList>
            <person name="Yang T."/>
            <person name="Liu R."/>
            <person name="Luo Y."/>
            <person name="Hu S."/>
            <person name="Wang D."/>
            <person name="Wang C."/>
            <person name="Pandey M.K."/>
            <person name="Ge S."/>
            <person name="Xu Q."/>
            <person name="Li N."/>
            <person name="Li G."/>
            <person name="Huang Y."/>
            <person name="Saxena R.K."/>
            <person name="Ji Y."/>
            <person name="Li M."/>
            <person name="Yan X."/>
            <person name="He Y."/>
            <person name="Liu Y."/>
            <person name="Wang X."/>
            <person name="Xiang C."/>
            <person name="Varshney R.K."/>
            <person name="Ding H."/>
            <person name="Gao S."/>
            <person name="Zong X."/>
        </authorList>
    </citation>
    <scope>NUCLEOTIDE SEQUENCE [LARGE SCALE GENOMIC DNA]</scope>
    <source>
        <strain evidence="3 4">cv. Zhongwan 6</strain>
    </source>
</reference>
<evidence type="ECO:0000313" key="3">
    <source>
        <dbReference type="EMBL" id="KAI5440757.1"/>
    </source>
</evidence>
<keyword evidence="4" id="KW-1185">Reference proteome</keyword>
<sequence length="297" mass="33362">MESLRMESKIKNYLENVEGFMDYTRKRTRTASEVDDNTAETNRPNSAVSGSPNTTKHIFNDTLEKLVMFGDYCMDSISNARKEDKGKELVVSRNQITPNHSSDPRMTEFDNPGAYTRQSKVDDWSEAELDALWIAVRKYGEGNWSAMLEDMSMPLLKDKTLEELATRWKEEASKIFPAAEPLPINTVFSNGTTTMPFPSPGTASPASGFSFLKLLAKVENESLKKKNSDMIKRLNQREMMNMGRQEIVATIATNDEAVVQPKLLLCGHFELPIVRMKKSAGNNDAGSSMENPIEIDD</sequence>
<dbReference type="InterPro" id="IPR009057">
    <property type="entry name" value="Homeodomain-like_sf"/>
</dbReference>
<gene>
    <name evidence="3" type="ORF">KIW84_010287</name>
</gene>
<feature type="compositionally biased region" description="Polar residues" evidence="1">
    <location>
        <begin position="39"/>
        <end position="54"/>
    </location>
</feature>
<dbReference type="CDD" id="cd11660">
    <property type="entry name" value="SANT_TRF"/>
    <property type="match status" value="1"/>
</dbReference>
<evidence type="ECO:0000313" key="4">
    <source>
        <dbReference type="Proteomes" id="UP001058974"/>
    </source>
</evidence>
<evidence type="ECO:0000259" key="2">
    <source>
        <dbReference type="PROSITE" id="PS50090"/>
    </source>
</evidence>
<name>A0A9D4YKT4_PEA</name>
<dbReference type="Gene3D" id="1.10.10.60">
    <property type="entry name" value="Homeodomain-like"/>
    <property type="match status" value="1"/>
</dbReference>
<accession>A0A9D4YKT4</accession>
<comment type="caution">
    <text evidence="3">The sequence shown here is derived from an EMBL/GenBank/DDBJ whole genome shotgun (WGS) entry which is preliminary data.</text>
</comment>
<dbReference type="AlphaFoldDB" id="A0A9D4YKT4"/>
<dbReference type="EMBL" id="JAMSHJ010000001">
    <property type="protein sequence ID" value="KAI5440757.1"/>
    <property type="molecule type" value="Genomic_DNA"/>
</dbReference>
<organism evidence="3 4">
    <name type="scientific">Pisum sativum</name>
    <name type="common">Garden pea</name>
    <name type="synonym">Lathyrus oleraceus</name>
    <dbReference type="NCBI Taxonomy" id="3888"/>
    <lineage>
        <taxon>Eukaryota</taxon>
        <taxon>Viridiplantae</taxon>
        <taxon>Streptophyta</taxon>
        <taxon>Embryophyta</taxon>
        <taxon>Tracheophyta</taxon>
        <taxon>Spermatophyta</taxon>
        <taxon>Magnoliopsida</taxon>
        <taxon>eudicotyledons</taxon>
        <taxon>Gunneridae</taxon>
        <taxon>Pentapetalae</taxon>
        <taxon>rosids</taxon>
        <taxon>fabids</taxon>
        <taxon>Fabales</taxon>
        <taxon>Fabaceae</taxon>
        <taxon>Papilionoideae</taxon>
        <taxon>50 kb inversion clade</taxon>
        <taxon>NPAAA clade</taxon>
        <taxon>Hologalegina</taxon>
        <taxon>IRL clade</taxon>
        <taxon>Fabeae</taxon>
        <taxon>Lathyrus</taxon>
    </lineage>
</organism>
<dbReference type="SUPFAM" id="SSF46689">
    <property type="entry name" value="Homeodomain-like"/>
    <property type="match status" value="1"/>
</dbReference>
<feature type="domain" description="Myb-like" evidence="2">
    <location>
        <begin position="116"/>
        <end position="172"/>
    </location>
</feature>
<protein>
    <recommendedName>
        <fullName evidence="2">Myb-like domain-containing protein</fullName>
    </recommendedName>
</protein>
<dbReference type="InterPro" id="IPR001005">
    <property type="entry name" value="SANT/Myb"/>
</dbReference>
<evidence type="ECO:0000256" key="1">
    <source>
        <dbReference type="SAM" id="MobiDB-lite"/>
    </source>
</evidence>